<comment type="caution">
    <text evidence="1">The sequence shown here is derived from an EMBL/GenBank/DDBJ whole genome shotgun (WGS) entry which is preliminary data.</text>
</comment>
<dbReference type="Proteomes" id="UP000037023">
    <property type="component" value="Unassembled WGS sequence"/>
</dbReference>
<sequence length="115" mass="12525">MVRVHTPVGVSAVLWRGDPERAKGRHLVEWTAEEDVLWGQNAGPAAVAGPDLRQEGDRVVMRGLFHLTGDGAAYLQMGDWPILFDLASPIPDSVDGTWVEISVAGDSIALYPYRT</sequence>
<name>A0A0L8KNZ1_STRVR</name>
<proteinExistence type="predicted"/>
<dbReference type="PATRIC" id="fig|1938.6.peg.3346"/>
<evidence type="ECO:0000313" key="1">
    <source>
        <dbReference type="EMBL" id="KOG27666.1"/>
    </source>
</evidence>
<reference evidence="1 2" key="1">
    <citation type="submission" date="2015-06" db="EMBL/GenBank/DDBJ databases">
        <authorList>
            <person name="Hoefler B.C."/>
            <person name="Straight P.D."/>
        </authorList>
    </citation>
    <scope>NUCLEOTIDE SEQUENCE [LARGE SCALE GENOMIC DNA]</scope>
    <source>
        <strain evidence="1 2">NRRL 3427</strain>
    </source>
</reference>
<accession>A0A0L8KNZ1</accession>
<evidence type="ECO:0000313" key="2">
    <source>
        <dbReference type="Proteomes" id="UP000037023"/>
    </source>
</evidence>
<protein>
    <submittedName>
        <fullName evidence="1">Uncharacterized protein</fullName>
    </submittedName>
</protein>
<organism evidence="1 2">
    <name type="scientific">Streptomyces viridochromogenes</name>
    <dbReference type="NCBI Taxonomy" id="1938"/>
    <lineage>
        <taxon>Bacteria</taxon>
        <taxon>Bacillati</taxon>
        <taxon>Actinomycetota</taxon>
        <taxon>Actinomycetes</taxon>
        <taxon>Kitasatosporales</taxon>
        <taxon>Streptomycetaceae</taxon>
        <taxon>Streptomyces</taxon>
    </lineage>
</organism>
<gene>
    <name evidence="1" type="ORF">ADK34_15495</name>
</gene>
<dbReference type="EMBL" id="LGUP01000125">
    <property type="protein sequence ID" value="KOG27666.1"/>
    <property type="molecule type" value="Genomic_DNA"/>
</dbReference>
<dbReference type="AlphaFoldDB" id="A0A0L8KNZ1"/>